<evidence type="ECO:0000256" key="8">
    <source>
        <dbReference type="ARBA" id="ARBA00022679"/>
    </source>
</evidence>
<feature type="binding site" evidence="16">
    <location>
        <begin position="99"/>
        <end position="102"/>
    </location>
    <ligand>
        <name>substrate</name>
    </ligand>
</feature>
<evidence type="ECO:0000256" key="7">
    <source>
        <dbReference type="ARBA" id="ARBA00022490"/>
    </source>
</evidence>
<evidence type="ECO:0000256" key="3">
    <source>
        <dbReference type="ARBA" id="ARBA00004496"/>
    </source>
</evidence>
<dbReference type="InterPro" id="IPR043129">
    <property type="entry name" value="ATPase_NBD"/>
</dbReference>
<comment type="cofactor">
    <cofactor evidence="2">
        <name>K(+)</name>
        <dbReference type="ChEBI" id="CHEBI:29103"/>
    </cofactor>
</comment>
<dbReference type="UniPathway" id="UPA00241">
    <property type="reaction ID" value="UER00352"/>
</dbReference>
<dbReference type="RefSeq" id="WP_010528338.1">
    <property type="nucleotide sequence ID" value="NZ_AFSL01000082.1"/>
</dbReference>
<keyword evidence="7 16" id="KW-0963">Cytoplasm</keyword>
<keyword evidence="9 16" id="KW-0547">Nucleotide-binding</keyword>
<dbReference type="STRING" id="385682.SAMN05444380_10814"/>
<dbReference type="GO" id="GO:0015937">
    <property type="term" value="P:coenzyme A biosynthetic process"/>
    <property type="evidence" value="ECO:0007669"/>
    <property type="project" value="UniProtKB-UniRule"/>
</dbReference>
<evidence type="ECO:0000256" key="15">
    <source>
        <dbReference type="ARBA" id="ARBA00040883"/>
    </source>
</evidence>
<dbReference type="InterPro" id="IPR004619">
    <property type="entry name" value="Type_III_PanK"/>
</dbReference>
<evidence type="ECO:0000256" key="4">
    <source>
        <dbReference type="ARBA" id="ARBA00005225"/>
    </source>
</evidence>
<comment type="pathway">
    <text evidence="4 16">Cofactor biosynthesis; coenzyme A biosynthesis; CoA from (R)-pantothenate: step 1/5.</text>
</comment>
<dbReference type="EMBL" id="FONA01000008">
    <property type="protein sequence ID" value="SFE19365.1"/>
    <property type="molecule type" value="Genomic_DNA"/>
</dbReference>
<dbReference type="GO" id="GO:0005737">
    <property type="term" value="C:cytoplasm"/>
    <property type="evidence" value="ECO:0007669"/>
    <property type="project" value="UniProtKB-SubCell"/>
</dbReference>
<comment type="similarity">
    <text evidence="14 16">Belongs to the type III pantothenate kinase family.</text>
</comment>
<evidence type="ECO:0000313" key="18">
    <source>
        <dbReference type="Proteomes" id="UP000181976"/>
    </source>
</evidence>
<name>A0A1I1YIE5_9BACT</name>
<feature type="active site" description="Proton acceptor" evidence="16">
    <location>
        <position position="101"/>
    </location>
</feature>
<feature type="binding site" evidence="16">
    <location>
        <position position="92"/>
    </location>
    <ligand>
        <name>substrate</name>
    </ligand>
</feature>
<organism evidence="17 18">
    <name type="scientific">Thermophagus xiamenensis</name>
    <dbReference type="NCBI Taxonomy" id="385682"/>
    <lineage>
        <taxon>Bacteria</taxon>
        <taxon>Pseudomonadati</taxon>
        <taxon>Bacteroidota</taxon>
        <taxon>Bacteroidia</taxon>
        <taxon>Marinilabiliales</taxon>
        <taxon>Marinilabiliaceae</taxon>
        <taxon>Thermophagus</taxon>
    </lineage>
</organism>
<evidence type="ECO:0000256" key="13">
    <source>
        <dbReference type="ARBA" id="ARBA00022993"/>
    </source>
</evidence>
<keyword evidence="10 16" id="KW-0418">Kinase</keyword>
<keyword evidence="11 16" id="KW-0067">ATP-binding</keyword>
<comment type="subunit">
    <text evidence="5 16">Homodimer.</text>
</comment>
<evidence type="ECO:0000313" key="17">
    <source>
        <dbReference type="EMBL" id="SFE19365.1"/>
    </source>
</evidence>
<evidence type="ECO:0000256" key="6">
    <source>
        <dbReference type="ARBA" id="ARBA00012102"/>
    </source>
</evidence>
<dbReference type="GO" id="GO:0005524">
    <property type="term" value="F:ATP binding"/>
    <property type="evidence" value="ECO:0007669"/>
    <property type="project" value="UniProtKB-UniRule"/>
</dbReference>
<dbReference type="InParanoid" id="A0A1I1YIE5"/>
<accession>A0A1I1YIE5</accession>
<dbReference type="PANTHER" id="PTHR34265:SF1">
    <property type="entry name" value="TYPE III PANTOTHENATE KINASE"/>
    <property type="match status" value="1"/>
</dbReference>
<reference evidence="17 18" key="1">
    <citation type="submission" date="2016-10" db="EMBL/GenBank/DDBJ databases">
        <authorList>
            <person name="de Groot N.N."/>
        </authorList>
    </citation>
    <scope>NUCLEOTIDE SEQUENCE [LARGE SCALE GENOMIC DNA]</scope>
    <source>
        <strain evidence="17 18">DSM 19012</strain>
    </source>
</reference>
<gene>
    <name evidence="16" type="primary">coaX</name>
    <name evidence="17" type="ORF">SAMN05444380_10814</name>
</gene>
<dbReference type="PANTHER" id="PTHR34265">
    <property type="entry name" value="TYPE III PANTOTHENATE KINASE"/>
    <property type="match status" value="1"/>
</dbReference>
<dbReference type="HAMAP" id="MF_01274">
    <property type="entry name" value="Pantothen_kinase_3"/>
    <property type="match status" value="1"/>
</dbReference>
<dbReference type="CDD" id="cd24015">
    <property type="entry name" value="ASKHA_NBD_PanK-III"/>
    <property type="match status" value="1"/>
</dbReference>
<evidence type="ECO:0000256" key="14">
    <source>
        <dbReference type="ARBA" id="ARBA00038036"/>
    </source>
</evidence>
<feature type="binding site" evidence="16">
    <location>
        <position position="125"/>
    </location>
    <ligand>
        <name>ATP</name>
        <dbReference type="ChEBI" id="CHEBI:30616"/>
    </ligand>
</feature>
<dbReference type="Proteomes" id="UP000181976">
    <property type="component" value="Unassembled WGS sequence"/>
</dbReference>
<keyword evidence="16" id="KW-0479">Metal-binding</keyword>
<dbReference type="Pfam" id="PF03309">
    <property type="entry name" value="Pan_kinase"/>
    <property type="match status" value="1"/>
</dbReference>
<evidence type="ECO:0000256" key="2">
    <source>
        <dbReference type="ARBA" id="ARBA00001958"/>
    </source>
</evidence>
<dbReference type="SUPFAM" id="SSF53067">
    <property type="entry name" value="Actin-like ATPase domain"/>
    <property type="match status" value="2"/>
</dbReference>
<dbReference type="GO" id="GO:0046872">
    <property type="term" value="F:metal ion binding"/>
    <property type="evidence" value="ECO:0007669"/>
    <property type="project" value="UniProtKB-KW"/>
</dbReference>
<keyword evidence="18" id="KW-1185">Reference proteome</keyword>
<dbReference type="AlphaFoldDB" id="A0A1I1YIE5"/>
<dbReference type="EC" id="2.7.1.33" evidence="6 16"/>
<keyword evidence="8 16" id="KW-0808">Transferase</keyword>
<evidence type="ECO:0000256" key="1">
    <source>
        <dbReference type="ARBA" id="ARBA00001206"/>
    </source>
</evidence>
<evidence type="ECO:0000256" key="9">
    <source>
        <dbReference type="ARBA" id="ARBA00022741"/>
    </source>
</evidence>
<dbReference type="Gene3D" id="3.30.420.40">
    <property type="match status" value="2"/>
</dbReference>
<feature type="binding site" evidence="16">
    <location>
        <position position="122"/>
    </location>
    <ligand>
        <name>K(+)</name>
        <dbReference type="ChEBI" id="CHEBI:29103"/>
    </ligand>
</feature>
<comment type="catalytic activity">
    <reaction evidence="1 16">
        <text>(R)-pantothenate + ATP = (R)-4'-phosphopantothenate + ADP + H(+)</text>
        <dbReference type="Rhea" id="RHEA:16373"/>
        <dbReference type="ChEBI" id="CHEBI:10986"/>
        <dbReference type="ChEBI" id="CHEBI:15378"/>
        <dbReference type="ChEBI" id="CHEBI:29032"/>
        <dbReference type="ChEBI" id="CHEBI:30616"/>
        <dbReference type="ChEBI" id="CHEBI:456216"/>
        <dbReference type="EC" id="2.7.1.33"/>
    </reaction>
</comment>
<evidence type="ECO:0000256" key="5">
    <source>
        <dbReference type="ARBA" id="ARBA00011738"/>
    </source>
</evidence>
<comment type="subcellular location">
    <subcellularLocation>
        <location evidence="3 16">Cytoplasm</location>
    </subcellularLocation>
</comment>
<dbReference type="eggNOG" id="COG1521">
    <property type="taxonomic scope" value="Bacteria"/>
</dbReference>
<proteinExistence type="inferred from homology"/>
<feature type="binding site" evidence="16">
    <location>
        <begin position="12"/>
        <end position="19"/>
    </location>
    <ligand>
        <name>ATP</name>
        <dbReference type="ChEBI" id="CHEBI:30616"/>
    </ligand>
</feature>
<comment type="function">
    <text evidence="16">Catalyzes the phosphorylation of pantothenate (Pan), the first step in CoA biosynthesis.</text>
</comment>
<sequence>MDHFESMNLAIDQGNSSIKLGFFDKSKLIATYKLIFPDKKMLNELCQLHAPHKVILSSVTNNTQPLEEFFSLKNIPFVKLNSTTSLPFNHRYSTPETLGLDRVAAIAGAITLYPATNLLVIDAGTAITFDLVVNNTFIGGNISPGLQMRFNALHQQTQKLPLINKGPSPFWGTSTLEAIRSGVQYGIAMEIDGYIHQASQKYPGLKTIMTGGDADFFVTYTKNIIFVNPNLVLYGLNRILEYDV</sequence>
<evidence type="ECO:0000256" key="12">
    <source>
        <dbReference type="ARBA" id="ARBA00022958"/>
    </source>
</evidence>
<evidence type="ECO:0000256" key="16">
    <source>
        <dbReference type="HAMAP-Rule" id="MF_01274"/>
    </source>
</evidence>
<protein>
    <recommendedName>
        <fullName evidence="15 16">Type III pantothenate kinase</fullName>
        <ecNumber evidence="6 16">2.7.1.33</ecNumber>
    </recommendedName>
    <alternativeName>
        <fullName evidence="16">PanK-III</fullName>
    </alternativeName>
    <alternativeName>
        <fullName evidence="16">Pantothenic acid kinase</fullName>
    </alternativeName>
</protein>
<keyword evidence="13 16" id="KW-0173">Coenzyme A biosynthesis</keyword>
<comment type="cofactor">
    <cofactor evidence="16">
        <name>NH4(+)</name>
        <dbReference type="ChEBI" id="CHEBI:28938"/>
    </cofactor>
    <cofactor evidence="16">
        <name>K(+)</name>
        <dbReference type="ChEBI" id="CHEBI:29103"/>
    </cofactor>
    <text evidence="16">A monovalent cation. Ammonium or potassium.</text>
</comment>
<keyword evidence="12 16" id="KW-0630">Potassium</keyword>
<feature type="binding site" evidence="16">
    <location>
        <position position="175"/>
    </location>
    <ligand>
        <name>substrate</name>
    </ligand>
</feature>
<evidence type="ECO:0000256" key="10">
    <source>
        <dbReference type="ARBA" id="ARBA00022777"/>
    </source>
</evidence>
<dbReference type="NCBIfam" id="TIGR00671">
    <property type="entry name" value="baf"/>
    <property type="match status" value="1"/>
</dbReference>
<dbReference type="GO" id="GO:0004594">
    <property type="term" value="F:pantothenate kinase activity"/>
    <property type="evidence" value="ECO:0007669"/>
    <property type="project" value="UniProtKB-UniRule"/>
</dbReference>
<evidence type="ECO:0000256" key="11">
    <source>
        <dbReference type="ARBA" id="ARBA00022840"/>
    </source>
</evidence>